<dbReference type="HAMAP" id="MF_02207">
    <property type="entry name" value="MreB"/>
    <property type="match status" value="1"/>
</dbReference>
<keyword evidence="1 6" id="KW-0963">Cytoplasm</keyword>
<gene>
    <name evidence="6" type="primary">mreB</name>
    <name evidence="7" type="ORF">HZF24_07840</name>
</gene>
<keyword evidence="3 6" id="KW-0067">ATP-binding</keyword>
<dbReference type="InterPro" id="IPR004753">
    <property type="entry name" value="MreB"/>
</dbReference>
<dbReference type="NCBIfam" id="NF010539">
    <property type="entry name" value="PRK13927.1"/>
    <property type="match status" value="1"/>
</dbReference>
<comment type="similarity">
    <text evidence="5 6">Belongs to the FtsA/MreB family.</text>
</comment>
<name>A0A974BJ44_SEDHY</name>
<dbReference type="CDD" id="cd10225">
    <property type="entry name" value="ASKHA_NBD_MreB-like"/>
    <property type="match status" value="1"/>
</dbReference>
<dbReference type="GO" id="GO:0000902">
    <property type="term" value="P:cell morphogenesis"/>
    <property type="evidence" value="ECO:0007669"/>
    <property type="project" value="InterPro"/>
</dbReference>
<dbReference type="Gene3D" id="3.30.420.40">
    <property type="match status" value="3"/>
</dbReference>
<keyword evidence="4 6" id="KW-0133">Cell shape</keyword>
<keyword evidence="8" id="KW-1185">Reference proteome</keyword>
<proteinExistence type="inferred from homology"/>
<dbReference type="InterPro" id="IPR043129">
    <property type="entry name" value="ATPase_NBD"/>
</dbReference>
<evidence type="ECO:0000256" key="1">
    <source>
        <dbReference type="ARBA" id="ARBA00022490"/>
    </source>
</evidence>
<comment type="subunit">
    <text evidence="6">Forms polymers.</text>
</comment>
<evidence type="ECO:0000313" key="8">
    <source>
        <dbReference type="Proteomes" id="UP000611629"/>
    </source>
</evidence>
<evidence type="ECO:0000256" key="2">
    <source>
        <dbReference type="ARBA" id="ARBA00022741"/>
    </source>
</evidence>
<dbReference type="InterPro" id="IPR056546">
    <property type="entry name" value="MreB_MamK-like"/>
</dbReference>
<evidence type="ECO:0000256" key="4">
    <source>
        <dbReference type="ARBA" id="ARBA00022960"/>
    </source>
</evidence>
<dbReference type="EMBL" id="JACBNQ010000007">
    <property type="protein sequence ID" value="NYB74052.1"/>
    <property type="molecule type" value="Genomic_DNA"/>
</dbReference>
<evidence type="ECO:0000256" key="3">
    <source>
        <dbReference type="ARBA" id="ARBA00022840"/>
    </source>
</evidence>
<comment type="caution">
    <text evidence="7">The sequence shown here is derived from an EMBL/GenBank/DDBJ whole genome shotgun (WGS) entry which is preliminary data.</text>
</comment>
<dbReference type="SUPFAM" id="SSF53067">
    <property type="entry name" value="Actin-like ATPase domain"/>
    <property type="match status" value="2"/>
</dbReference>
<evidence type="ECO:0000313" key="7">
    <source>
        <dbReference type="EMBL" id="NYB74052.1"/>
    </source>
</evidence>
<feature type="binding site" evidence="6">
    <location>
        <begin position="304"/>
        <end position="307"/>
    </location>
    <ligand>
        <name>ATP</name>
        <dbReference type="ChEBI" id="CHEBI:30616"/>
    </ligand>
</feature>
<accession>A0A974BJ44</accession>
<comment type="caution">
    <text evidence="6">Lacks conserved residue(s) required for the propagation of feature annotation.</text>
</comment>
<dbReference type="PANTHER" id="PTHR42749">
    <property type="entry name" value="CELL SHAPE-DETERMINING PROTEIN MREB"/>
    <property type="match status" value="1"/>
</dbReference>
<dbReference type="PRINTS" id="PR01652">
    <property type="entry name" value="SHAPEPROTEIN"/>
</dbReference>
<sequence length="344" mass="37235">MGFFNIFTQKVGIDLGTSNTLIYVNNKGIIVNEPSVTAINVNTNQVCAVGTPAKEMLDRTPKSINAIRPLQNGVIADFEITRAMVKYFIEKALNKRRFVKSNIVICVPVGVTSIEKRAVEEVAYDAGAKRVKLVEEPMAAAIGAGLNVDQPVGNMIIDIGGGTTEIAVISLGGIVVSDSLRIAGDDMDVNIKDYIKLKYKMEIGLITAEKTKMVLGNASKKYYSKANDNDEEGVSKDYRTEMEIRGRDIVSGLPLNIVVTSDEIREAIMETVNNIVNAIKRVLEKTPPELSSDIYSNGIVLTGGGALLKGLDIYIEKETGLRVFIADNPLHSVALGAGKICELL</sequence>
<dbReference type="GO" id="GO:0005737">
    <property type="term" value="C:cytoplasm"/>
    <property type="evidence" value="ECO:0007669"/>
    <property type="project" value="UniProtKB-SubCell"/>
</dbReference>
<feature type="binding site" evidence="6">
    <location>
        <begin position="161"/>
        <end position="163"/>
    </location>
    <ligand>
        <name>ATP</name>
        <dbReference type="ChEBI" id="CHEBI:30616"/>
    </ligand>
</feature>
<dbReference type="GO" id="GO:0008360">
    <property type="term" value="P:regulation of cell shape"/>
    <property type="evidence" value="ECO:0007669"/>
    <property type="project" value="UniProtKB-UniRule"/>
</dbReference>
<dbReference type="RefSeq" id="WP_179237745.1">
    <property type="nucleotide sequence ID" value="NZ_JACBNQ010000007.1"/>
</dbReference>
<organism evidence="7 8">
    <name type="scientific">Sedimentibacter hydroxybenzoicus DSM 7310</name>
    <dbReference type="NCBI Taxonomy" id="1123245"/>
    <lineage>
        <taxon>Bacteria</taxon>
        <taxon>Bacillati</taxon>
        <taxon>Bacillota</taxon>
        <taxon>Tissierellia</taxon>
        <taxon>Sedimentibacter</taxon>
    </lineage>
</organism>
<dbReference type="GO" id="GO:0005524">
    <property type="term" value="F:ATP binding"/>
    <property type="evidence" value="ECO:0007669"/>
    <property type="project" value="UniProtKB-KW"/>
</dbReference>
<evidence type="ECO:0000256" key="5">
    <source>
        <dbReference type="ARBA" id="ARBA00023458"/>
    </source>
</evidence>
<reference evidence="7" key="1">
    <citation type="submission" date="2020-07" db="EMBL/GenBank/DDBJ databases">
        <title>Genomic analysis of a strain of Sedimentibacter Hydroxybenzoicus DSM7310.</title>
        <authorList>
            <person name="Ma S."/>
        </authorList>
    </citation>
    <scope>NUCLEOTIDE SEQUENCE</scope>
    <source>
        <strain evidence="7">DSM 7310</strain>
    </source>
</reference>
<dbReference type="Proteomes" id="UP000611629">
    <property type="component" value="Unassembled WGS sequence"/>
</dbReference>
<protein>
    <recommendedName>
        <fullName evidence="6">Cell shape-determining protein MreB</fullName>
    </recommendedName>
</protein>
<keyword evidence="2 6" id="KW-0547">Nucleotide-binding</keyword>
<dbReference type="AlphaFoldDB" id="A0A974BJ44"/>
<evidence type="ECO:0000256" key="6">
    <source>
        <dbReference type="HAMAP-Rule" id="MF_02207"/>
    </source>
</evidence>
<dbReference type="PANTHER" id="PTHR42749:SF1">
    <property type="entry name" value="CELL SHAPE-DETERMINING PROTEIN MREB"/>
    <property type="match status" value="1"/>
</dbReference>
<comment type="subcellular location">
    <subcellularLocation>
        <location evidence="6">Cytoplasm</location>
    </subcellularLocation>
    <text evidence="6">Membrane-associated.</text>
</comment>
<comment type="function">
    <text evidence="6">Forms membrane-associated dynamic filaments that are essential for cell shape determination. Acts by regulating cell wall synthesis and cell elongation, and thus cell shape. A feedback loop between cell geometry and MreB localization may maintain elongated cell shape by targeting cell wall growth to regions of negative cell wall curvature.</text>
</comment>
<dbReference type="NCBIfam" id="TIGR00904">
    <property type="entry name" value="mreB"/>
    <property type="match status" value="1"/>
</dbReference>
<dbReference type="Pfam" id="PF06723">
    <property type="entry name" value="MreB_Mbl"/>
    <property type="match status" value="1"/>
</dbReference>